<evidence type="ECO:0000313" key="1">
    <source>
        <dbReference type="EMBL" id="KAJ0189689.1"/>
    </source>
</evidence>
<name>A0A9R1UM72_LACSA</name>
<protein>
    <submittedName>
        <fullName evidence="1">Uncharacterized protein</fullName>
    </submittedName>
</protein>
<keyword evidence="2" id="KW-1185">Reference proteome</keyword>
<organism evidence="1 2">
    <name type="scientific">Lactuca sativa</name>
    <name type="common">Garden lettuce</name>
    <dbReference type="NCBI Taxonomy" id="4236"/>
    <lineage>
        <taxon>Eukaryota</taxon>
        <taxon>Viridiplantae</taxon>
        <taxon>Streptophyta</taxon>
        <taxon>Embryophyta</taxon>
        <taxon>Tracheophyta</taxon>
        <taxon>Spermatophyta</taxon>
        <taxon>Magnoliopsida</taxon>
        <taxon>eudicotyledons</taxon>
        <taxon>Gunneridae</taxon>
        <taxon>Pentapetalae</taxon>
        <taxon>asterids</taxon>
        <taxon>campanulids</taxon>
        <taxon>Asterales</taxon>
        <taxon>Asteraceae</taxon>
        <taxon>Cichorioideae</taxon>
        <taxon>Cichorieae</taxon>
        <taxon>Lactucinae</taxon>
        <taxon>Lactuca</taxon>
    </lineage>
</organism>
<dbReference type="PANTHER" id="PTHR48040:SF60">
    <property type="entry name" value="ABC TRANSPORTER DOMAIN-CONTAINING PROTEIN"/>
    <property type="match status" value="1"/>
</dbReference>
<reference evidence="1 2" key="1">
    <citation type="journal article" date="2017" name="Nat. Commun.">
        <title>Genome assembly with in vitro proximity ligation data and whole-genome triplication in lettuce.</title>
        <authorList>
            <person name="Reyes-Chin-Wo S."/>
            <person name="Wang Z."/>
            <person name="Yang X."/>
            <person name="Kozik A."/>
            <person name="Arikit S."/>
            <person name="Song C."/>
            <person name="Xia L."/>
            <person name="Froenicke L."/>
            <person name="Lavelle D.O."/>
            <person name="Truco M.J."/>
            <person name="Xia R."/>
            <person name="Zhu S."/>
            <person name="Xu C."/>
            <person name="Xu H."/>
            <person name="Xu X."/>
            <person name="Cox K."/>
            <person name="Korf I."/>
            <person name="Meyers B.C."/>
            <person name="Michelmore R.W."/>
        </authorList>
    </citation>
    <scope>NUCLEOTIDE SEQUENCE [LARGE SCALE GENOMIC DNA]</scope>
    <source>
        <strain evidence="2">cv. Salinas</strain>
        <tissue evidence="1">Seedlings</tissue>
    </source>
</reference>
<proteinExistence type="predicted"/>
<gene>
    <name evidence="1" type="ORF">LSAT_V11C800398250</name>
</gene>
<dbReference type="PANTHER" id="PTHR48040">
    <property type="entry name" value="PLEIOTROPIC DRUG RESISTANCE PROTEIN 1-LIKE ISOFORM X1"/>
    <property type="match status" value="1"/>
</dbReference>
<dbReference type="AlphaFoldDB" id="A0A9R1UM72"/>
<accession>A0A9R1UM72</accession>
<sequence>MTSAHGGDELARSVSQRLSLSASSRNWASASLRDAFAGAPGGDAFEKTGIQDDEDELKLAAIERLPNYEGSKKEMLKQVPDNGRTNIANIDHLDKKQLMESVLKIVEEDNETFLRRLRERTDR</sequence>
<dbReference type="EMBL" id="NBSK02000008">
    <property type="protein sequence ID" value="KAJ0189689.1"/>
    <property type="molecule type" value="Genomic_DNA"/>
</dbReference>
<dbReference type="Proteomes" id="UP000235145">
    <property type="component" value="Unassembled WGS sequence"/>
</dbReference>
<comment type="caution">
    <text evidence="1">The sequence shown here is derived from an EMBL/GenBank/DDBJ whole genome shotgun (WGS) entry which is preliminary data.</text>
</comment>
<evidence type="ECO:0000313" key="2">
    <source>
        <dbReference type="Proteomes" id="UP000235145"/>
    </source>
</evidence>